<dbReference type="InterPro" id="IPR035897">
    <property type="entry name" value="Toll_tir_struct_dom_sf"/>
</dbReference>
<evidence type="ECO:0000256" key="8">
    <source>
        <dbReference type="PROSITE-ProRule" id="PRU00076"/>
    </source>
</evidence>
<keyword evidence="6" id="KW-0472">Membrane</keyword>
<dbReference type="SUPFAM" id="SSF52200">
    <property type="entry name" value="Toll/Interleukin receptor TIR domain"/>
    <property type="match status" value="1"/>
</dbReference>
<dbReference type="Gene3D" id="3.40.50.10140">
    <property type="entry name" value="Toll/interleukin-1 receptor homology (TIR) domain"/>
    <property type="match status" value="1"/>
</dbReference>
<dbReference type="InterPro" id="IPR024731">
    <property type="entry name" value="NELL2-like_EGF"/>
</dbReference>
<dbReference type="PROSITE" id="PS00010">
    <property type="entry name" value="ASX_HYDROXYL"/>
    <property type="match status" value="1"/>
</dbReference>
<dbReference type="PROSITE" id="PS01187">
    <property type="entry name" value="EGF_CA"/>
    <property type="match status" value="1"/>
</dbReference>
<dbReference type="InterPro" id="IPR000157">
    <property type="entry name" value="TIR_dom"/>
</dbReference>
<evidence type="ECO:0000313" key="12">
    <source>
        <dbReference type="EMBL" id="CAH3190165.1"/>
    </source>
</evidence>
<dbReference type="Pfam" id="PF13676">
    <property type="entry name" value="TIR_2"/>
    <property type="match status" value="1"/>
</dbReference>
<dbReference type="PANTHER" id="PTHR24365:SF530">
    <property type="entry name" value="MSTPROX-RELATED"/>
    <property type="match status" value="1"/>
</dbReference>
<organism evidence="12 13">
    <name type="scientific">Porites evermanni</name>
    <dbReference type="NCBI Taxonomy" id="104178"/>
    <lineage>
        <taxon>Eukaryota</taxon>
        <taxon>Metazoa</taxon>
        <taxon>Cnidaria</taxon>
        <taxon>Anthozoa</taxon>
        <taxon>Hexacorallia</taxon>
        <taxon>Scleractinia</taxon>
        <taxon>Fungiina</taxon>
        <taxon>Poritidae</taxon>
        <taxon>Porites</taxon>
    </lineage>
</organism>
<name>A0ABN8SGY7_9CNID</name>
<dbReference type="InterPro" id="IPR018097">
    <property type="entry name" value="EGF_Ca-bd_CS"/>
</dbReference>
<keyword evidence="13" id="KW-1185">Reference proteome</keyword>
<dbReference type="Pfam" id="PF12947">
    <property type="entry name" value="EGF_3"/>
    <property type="match status" value="1"/>
</dbReference>
<dbReference type="InterPro" id="IPR013783">
    <property type="entry name" value="Ig-like_fold"/>
</dbReference>
<evidence type="ECO:0000313" key="13">
    <source>
        <dbReference type="Proteomes" id="UP001159427"/>
    </source>
</evidence>
<evidence type="ECO:0000259" key="9">
    <source>
        <dbReference type="PROSITE" id="PS50026"/>
    </source>
</evidence>
<keyword evidence="7" id="KW-1015">Disulfide bond</keyword>
<evidence type="ECO:0000259" key="10">
    <source>
        <dbReference type="PROSITE" id="PS50104"/>
    </source>
</evidence>
<dbReference type="SUPFAM" id="SSF57196">
    <property type="entry name" value="EGF/Laminin"/>
    <property type="match status" value="1"/>
</dbReference>
<comment type="caution">
    <text evidence="8">Lacks conserved residue(s) required for the propagation of feature annotation.</text>
</comment>
<dbReference type="CDD" id="cd00063">
    <property type="entry name" value="FN3"/>
    <property type="match status" value="1"/>
</dbReference>
<feature type="domain" description="Fibronectin type-III" evidence="11">
    <location>
        <begin position="7"/>
        <end position="99"/>
    </location>
</feature>
<sequence length="293" mass="34050">MEEVPPPPVNVQYSDVKQTEARITWSHPELYEEYAISSYSLQFKKFGTKIWTQFANTRGDNHRLTNLEQGTPYIVRLKSVNKFGRGDPSENLELQTKDFDECKDQDLNKCHEKAKCTNTEGSYNCTCIDGYVGDGFLCQVQFELKDREDFQYDIFVTFSTLDYPWVRDNLVPLLERKQINYCIHSRDFVIGKAILENMADSVYNSRKVLAVISENYLASKFCRQELDMALYRSVSVAPNPSLLLIRVDDVDKKKLPKSLQKLTFLDYRSAMERNKWEERLLKHIDISFVAGEG</sequence>
<dbReference type="Proteomes" id="UP001159427">
    <property type="component" value="Unassembled WGS sequence"/>
</dbReference>
<dbReference type="PROSITE" id="PS50853">
    <property type="entry name" value="FN3"/>
    <property type="match status" value="1"/>
</dbReference>
<dbReference type="InterPro" id="IPR000742">
    <property type="entry name" value="EGF"/>
</dbReference>
<evidence type="ECO:0000256" key="1">
    <source>
        <dbReference type="ARBA" id="ARBA00004370"/>
    </source>
</evidence>
<dbReference type="InterPro" id="IPR036116">
    <property type="entry name" value="FN3_sf"/>
</dbReference>
<dbReference type="InterPro" id="IPR000152">
    <property type="entry name" value="EGF-type_Asp/Asn_hydroxyl_site"/>
</dbReference>
<evidence type="ECO:0000256" key="4">
    <source>
        <dbReference type="ARBA" id="ARBA00022729"/>
    </source>
</evidence>
<comment type="caution">
    <text evidence="12">The sequence shown here is derived from an EMBL/GenBank/DDBJ whole genome shotgun (WGS) entry which is preliminary data.</text>
</comment>
<gene>
    <name evidence="12" type="ORF">PEVE_00020205</name>
</gene>
<dbReference type="Gene3D" id="2.10.25.10">
    <property type="entry name" value="Laminin"/>
    <property type="match status" value="1"/>
</dbReference>
<evidence type="ECO:0000256" key="5">
    <source>
        <dbReference type="ARBA" id="ARBA00022989"/>
    </source>
</evidence>
<dbReference type="SMART" id="SM00255">
    <property type="entry name" value="TIR"/>
    <property type="match status" value="1"/>
</dbReference>
<dbReference type="InterPro" id="IPR003961">
    <property type="entry name" value="FN3_dom"/>
</dbReference>
<dbReference type="SMART" id="SM00060">
    <property type="entry name" value="FN3"/>
    <property type="match status" value="1"/>
</dbReference>
<evidence type="ECO:0000256" key="2">
    <source>
        <dbReference type="ARBA" id="ARBA00022536"/>
    </source>
</evidence>
<dbReference type="PROSITE" id="PS01186">
    <property type="entry name" value="EGF_2"/>
    <property type="match status" value="1"/>
</dbReference>
<dbReference type="CDD" id="cd00054">
    <property type="entry name" value="EGF_CA"/>
    <property type="match status" value="1"/>
</dbReference>
<keyword evidence="3" id="KW-0812">Transmembrane</keyword>
<proteinExistence type="predicted"/>
<dbReference type="PANTHER" id="PTHR24365">
    <property type="entry name" value="TOLL-LIKE RECEPTOR"/>
    <property type="match status" value="1"/>
</dbReference>
<dbReference type="EMBL" id="CALNXI010002711">
    <property type="protein sequence ID" value="CAH3190165.1"/>
    <property type="molecule type" value="Genomic_DNA"/>
</dbReference>
<dbReference type="PROSITE" id="PS50026">
    <property type="entry name" value="EGF_3"/>
    <property type="match status" value="1"/>
</dbReference>
<evidence type="ECO:0000256" key="3">
    <source>
        <dbReference type="ARBA" id="ARBA00022692"/>
    </source>
</evidence>
<reference evidence="12 13" key="1">
    <citation type="submission" date="2022-05" db="EMBL/GenBank/DDBJ databases">
        <authorList>
            <consortium name="Genoscope - CEA"/>
            <person name="William W."/>
        </authorList>
    </citation>
    <scope>NUCLEOTIDE SEQUENCE [LARGE SCALE GENOMIC DNA]</scope>
</reference>
<evidence type="ECO:0000259" key="11">
    <source>
        <dbReference type="PROSITE" id="PS50853"/>
    </source>
</evidence>
<dbReference type="SMART" id="SM00179">
    <property type="entry name" value="EGF_CA"/>
    <property type="match status" value="1"/>
</dbReference>
<keyword evidence="5" id="KW-1133">Transmembrane helix</keyword>
<accession>A0ABN8SGY7</accession>
<evidence type="ECO:0000256" key="6">
    <source>
        <dbReference type="ARBA" id="ARBA00023136"/>
    </source>
</evidence>
<evidence type="ECO:0000256" key="7">
    <source>
        <dbReference type="ARBA" id="ARBA00023157"/>
    </source>
</evidence>
<keyword evidence="2 8" id="KW-0245">EGF-like domain</keyword>
<dbReference type="Pfam" id="PF00041">
    <property type="entry name" value="fn3"/>
    <property type="match status" value="1"/>
</dbReference>
<dbReference type="InterPro" id="IPR001881">
    <property type="entry name" value="EGF-like_Ca-bd_dom"/>
</dbReference>
<protein>
    <submittedName>
        <fullName evidence="12">Uncharacterized protein</fullName>
    </submittedName>
</protein>
<dbReference type="PROSITE" id="PS50104">
    <property type="entry name" value="TIR"/>
    <property type="match status" value="1"/>
</dbReference>
<feature type="domain" description="EGF-like" evidence="9">
    <location>
        <begin position="98"/>
        <end position="139"/>
    </location>
</feature>
<comment type="subcellular location">
    <subcellularLocation>
        <location evidence="1">Membrane</location>
    </subcellularLocation>
</comment>
<feature type="domain" description="TIR" evidence="10">
    <location>
        <begin position="150"/>
        <end position="284"/>
    </location>
</feature>
<dbReference type="Gene3D" id="2.60.40.10">
    <property type="entry name" value="Immunoglobulins"/>
    <property type="match status" value="1"/>
</dbReference>
<dbReference type="SUPFAM" id="SSF49265">
    <property type="entry name" value="Fibronectin type III"/>
    <property type="match status" value="1"/>
</dbReference>
<keyword evidence="4" id="KW-0732">Signal</keyword>